<feature type="transmembrane region" description="Helical" evidence="2">
    <location>
        <begin position="7"/>
        <end position="26"/>
    </location>
</feature>
<dbReference type="InterPro" id="IPR011990">
    <property type="entry name" value="TPR-like_helical_dom_sf"/>
</dbReference>
<accession>A0A0V1H9A3</accession>
<evidence type="ECO:0000259" key="3">
    <source>
        <dbReference type="Pfam" id="PF10373"/>
    </source>
</evidence>
<evidence type="ECO:0000256" key="1">
    <source>
        <dbReference type="ARBA" id="ARBA00023161"/>
    </source>
</evidence>
<dbReference type="GO" id="GO:0070034">
    <property type="term" value="F:telomerase RNA binding"/>
    <property type="evidence" value="ECO:0007669"/>
    <property type="project" value="TreeGrafter"/>
</dbReference>
<dbReference type="Gene3D" id="1.25.40.10">
    <property type="entry name" value="Tetratricopeptide repeat domain"/>
    <property type="match status" value="1"/>
</dbReference>
<sequence length="694" mass="79707">LSTVRKLFLNFILAYCIYAVISDVNFKLLSVLLNYTKFENKTGIMFAKCSTSSANSAESEYAYLLNQMVNRNGSINWKIRSELQAVLEQKILENPSVAVEECLELFYWNRCYKNCIDMYEKQKRKDERSSECFSKSDKNFQDLQLFMYNGVLFLEDFMNRILNTSGLSIDWLDWHVADAFDYASEKSFSSDVPVDVWHYLIQFCLIHIGDFHRKMSDYDLAEICYIQATKLCYKRGHAFNQLGILQMTSGHNIQALYFYTRAYCCEVSFTGAGANLEHFYKLFIKQWLKLPNATGEQLFCNLQALLYLGDQVSRAETTMMSFLAKLKGAISTGELNARHLVYMLVITFGSFWKIDKKCIVDVKSIDQLQDQLSFLKKLIIQFLQSFLVILLSCDEAQFSVVADAVYILVSWIQYQSPDFLLVNNFYRDQRHLSSLAKFLNSLQRNKQFHVDMLSNAADDQPLPVDVSLLGFLPLAGTFSRFASKEEAETYTDLILLKRLVEYGKFVVREVNDEQLFISNIVQCNNQEMLQFKSKYCSPPDQFKSSVDAEQNFEEISSICISDTAGLINLQKDSHGISADLASLPAPCAPKKFPTFEQSTLKNRDRWNFSNDSKQQAEEDSQAESRFDFDAFIRRLQNSSKQVMDFRTSAPTYAMQDGGRTSESNFDSILQSSNSMRTLNSLEEAASVLPKTRKL</sequence>
<dbReference type="PANTHER" id="PTHR15696:SF5">
    <property type="entry name" value="NONSENSE-MEDIATED MRNA DECAY FACTOR SMG7"/>
    <property type="match status" value="1"/>
</dbReference>
<dbReference type="STRING" id="268475.A0A0V1H9A3"/>
<keyword evidence="1" id="KW-0866">Nonsense-mediated mRNA decay</keyword>
<proteinExistence type="predicted"/>
<dbReference type="AlphaFoldDB" id="A0A0V1H9A3"/>
<dbReference type="GO" id="GO:0042162">
    <property type="term" value="F:telomeric DNA binding"/>
    <property type="evidence" value="ECO:0007669"/>
    <property type="project" value="TreeGrafter"/>
</dbReference>
<feature type="domain" description="DNA/RNA-binding" evidence="3">
    <location>
        <begin position="222"/>
        <end position="477"/>
    </location>
</feature>
<dbReference type="PANTHER" id="PTHR15696">
    <property type="entry name" value="SMG-7 SUPPRESSOR WITH MORPHOLOGICAL EFFECT ON GENITALIA PROTEIN 7"/>
    <property type="match status" value="1"/>
</dbReference>
<dbReference type="EMBL" id="JYDP01000103">
    <property type="protein sequence ID" value="KRZ07368.1"/>
    <property type="molecule type" value="Genomic_DNA"/>
</dbReference>
<dbReference type="Proteomes" id="UP000055024">
    <property type="component" value="Unassembled WGS sequence"/>
</dbReference>
<protein>
    <submittedName>
        <fullName evidence="4">Protein SMG7</fullName>
    </submittedName>
</protein>
<feature type="non-terminal residue" evidence="4">
    <location>
        <position position="1"/>
    </location>
</feature>
<gene>
    <name evidence="4" type="primary">Smg7</name>
    <name evidence="4" type="ORF">T11_3233</name>
</gene>
<dbReference type="GO" id="GO:0005697">
    <property type="term" value="C:telomerase holoenzyme complex"/>
    <property type="evidence" value="ECO:0007669"/>
    <property type="project" value="TreeGrafter"/>
</dbReference>
<reference evidence="4 5" key="1">
    <citation type="submission" date="2015-01" db="EMBL/GenBank/DDBJ databases">
        <title>Evolution of Trichinella species and genotypes.</title>
        <authorList>
            <person name="Korhonen P.K."/>
            <person name="Edoardo P."/>
            <person name="Giuseppe L.R."/>
            <person name="Gasser R.B."/>
        </authorList>
    </citation>
    <scope>NUCLEOTIDE SEQUENCE [LARGE SCALE GENOMIC DNA]</scope>
    <source>
        <strain evidence="4">ISS1029</strain>
    </source>
</reference>
<evidence type="ECO:0000313" key="4">
    <source>
        <dbReference type="EMBL" id="KRZ07368.1"/>
    </source>
</evidence>
<organism evidence="4 5">
    <name type="scientific">Trichinella zimbabwensis</name>
    <dbReference type="NCBI Taxonomy" id="268475"/>
    <lineage>
        <taxon>Eukaryota</taxon>
        <taxon>Metazoa</taxon>
        <taxon>Ecdysozoa</taxon>
        <taxon>Nematoda</taxon>
        <taxon>Enoplea</taxon>
        <taxon>Dorylaimia</taxon>
        <taxon>Trichinellida</taxon>
        <taxon>Trichinellidae</taxon>
        <taxon>Trichinella</taxon>
    </lineage>
</organism>
<evidence type="ECO:0000256" key="2">
    <source>
        <dbReference type="SAM" id="Phobius"/>
    </source>
</evidence>
<dbReference type="InterPro" id="IPR018834">
    <property type="entry name" value="DNA/RNA-bd_Est1-type"/>
</dbReference>
<dbReference type="OrthoDB" id="69928at2759"/>
<comment type="caution">
    <text evidence="4">The sequence shown here is derived from an EMBL/GenBank/DDBJ whole genome shotgun (WGS) entry which is preliminary data.</text>
</comment>
<dbReference type="InterPro" id="IPR045153">
    <property type="entry name" value="Est1/Ebs1-like"/>
</dbReference>
<keyword evidence="2" id="KW-0812">Transmembrane</keyword>
<keyword evidence="2" id="KW-0472">Membrane</keyword>
<keyword evidence="5" id="KW-1185">Reference proteome</keyword>
<dbReference type="Pfam" id="PF10373">
    <property type="entry name" value="EST1_DNA_bind"/>
    <property type="match status" value="1"/>
</dbReference>
<name>A0A0V1H9A3_9BILA</name>
<dbReference type="SUPFAM" id="SSF48452">
    <property type="entry name" value="TPR-like"/>
    <property type="match status" value="1"/>
</dbReference>
<dbReference type="GO" id="GO:0000184">
    <property type="term" value="P:nuclear-transcribed mRNA catabolic process, nonsense-mediated decay"/>
    <property type="evidence" value="ECO:0007669"/>
    <property type="project" value="UniProtKB-KW"/>
</dbReference>
<evidence type="ECO:0000313" key="5">
    <source>
        <dbReference type="Proteomes" id="UP000055024"/>
    </source>
</evidence>
<keyword evidence="2" id="KW-1133">Transmembrane helix</keyword>